<dbReference type="EMBL" id="MRTP01000005">
    <property type="protein sequence ID" value="OMF53178.1"/>
    <property type="molecule type" value="Genomic_DNA"/>
</dbReference>
<proteinExistence type="predicted"/>
<dbReference type="RefSeq" id="WP_076172318.1">
    <property type="nucleotide sequence ID" value="NZ_MRTP01000005.1"/>
</dbReference>
<sequence length="357" mass="42531">MTLQSLFNEYLNIKFNRGFELEQTEGFVYGLFEDGSAELFFADHDDEPFVEWADALQPKDPRYTANPDWSPLLSGYFPDLDVYDEQILYFLLYTINSTTSIARPHPYRAMNDFMKHYCFFQLGQLTDAARLNDVQKEQLRDFFFFFYLYAHPVNEETLYGFSFRGRDLVHTKTGIRVEHYFSLYHDYYCDKHDEYKDRWLITPHEIQAGKHLTLELLRSIEGKSSRLLMPSEEGFETVLRLINDVDELLRMHSEHQTTFFDLLRDALLDAGTNPYREYGFRMLLQNYVCYILYFQFNDIHDLVDHLKDTPLACGKIVNMLFADAIFIQKIMRQRRIDIAEYQDVTGFFGEETREMYL</sequence>
<dbReference type="STRING" id="297318.BK138_19985"/>
<accession>A0A1R1EMZ2</accession>
<name>A0A1R1EMZ2_9BACL</name>
<dbReference type="AlphaFoldDB" id="A0A1R1EMZ2"/>
<organism evidence="1 2">
    <name type="scientific">Paenibacillus rhizosphaerae</name>
    <dbReference type="NCBI Taxonomy" id="297318"/>
    <lineage>
        <taxon>Bacteria</taxon>
        <taxon>Bacillati</taxon>
        <taxon>Bacillota</taxon>
        <taxon>Bacilli</taxon>
        <taxon>Bacillales</taxon>
        <taxon>Paenibacillaceae</taxon>
        <taxon>Paenibacillus</taxon>
    </lineage>
</organism>
<keyword evidence="2" id="KW-1185">Reference proteome</keyword>
<protein>
    <submittedName>
        <fullName evidence="1">Uncharacterized protein</fullName>
    </submittedName>
</protein>
<evidence type="ECO:0000313" key="1">
    <source>
        <dbReference type="EMBL" id="OMF53178.1"/>
    </source>
</evidence>
<dbReference type="Proteomes" id="UP000187172">
    <property type="component" value="Unassembled WGS sequence"/>
</dbReference>
<comment type="caution">
    <text evidence="1">The sequence shown here is derived from an EMBL/GenBank/DDBJ whole genome shotgun (WGS) entry which is preliminary data.</text>
</comment>
<reference evidence="1 2" key="1">
    <citation type="submission" date="2016-11" db="EMBL/GenBank/DDBJ databases">
        <title>Paenibacillus species isolates.</title>
        <authorList>
            <person name="Beno S.M."/>
        </authorList>
    </citation>
    <scope>NUCLEOTIDE SEQUENCE [LARGE SCALE GENOMIC DNA]</scope>
    <source>
        <strain evidence="1 2">FSL R5-0378</strain>
    </source>
</reference>
<gene>
    <name evidence="1" type="ORF">BK138_19985</name>
</gene>
<evidence type="ECO:0000313" key="2">
    <source>
        <dbReference type="Proteomes" id="UP000187172"/>
    </source>
</evidence>